<keyword evidence="12" id="KW-1185">Reference proteome</keyword>
<dbReference type="PANTHER" id="PTHR30616">
    <property type="entry name" value="UNCHARACTERIZED PROTEIN YFIH"/>
    <property type="match status" value="1"/>
</dbReference>
<dbReference type="Pfam" id="PF02578">
    <property type="entry name" value="Cu-oxidase_4"/>
    <property type="match status" value="1"/>
</dbReference>
<comment type="similarity">
    <text evidence="2 10">Belongs to the purine nucleoside phosphorylase YfiH/LACC1 family.</text>
</comment>
<dbReference type="EMBL" id="CP021106">
    <property type="protein sequence ID" value="ARO88640.1"/>
    <property type="molecule type" value="Genomic_DNA"/>
</dbReference>
<evidence type="ECO:0000256" key="2">
    <source>
        <dbReference type="ARBA" id="ARBA00007353"/>
    </source>
</evidence>
<dbReference type="eggNOG" id="COG1496">
    <property type="taxonomic scope" value="Bacteria"/>
</dbReference>
<dbReference type="PANTHER" id="PTHR30616:SF2">
    <property type="entry name" value="PURINE NUCLEOSIDE PHOSPHORYLASE LACC1"/>
    <property type="match status" value="1"/>
</dbReference>
<dbReference type="GO" id="GO:0005507">
    <property type="term" value="F:copper ion binding"/>
    <property type="evidence" value="ECO:0007669"/>
    <property type="project" value="TreeGrafter"/>
</dbReference>
<dbReference type="GO" id="GO:0016787">
    <property type="term" value="F:hydrolase activity"/>
    <property type="evidence" value="ECO:0007669"/>
    <property type="project" value="UniProtKB-KW"/>
</dbReference>
<comment type="catalytic activity">
    <reaction evidence="1">
        <text>inosine + phosphate = alpha-D-ribose 1-phosphate + hypoxanthine</text>
        <dbReference type="Rhea" id="RHEA:27646"/>
        <dbReference type="ChEBI" id="CHEBI:17368"/>
        <dbReference type="ChEBI" id="CHEBI:17596"/>
        <dbReference type="ChEBI" id="CHEBI:43474"/>
        <dbReference type="ChEBI" id="CHEBI:57720"/>
        <dbReference type="EC" id="2.4.2.1"/>
    </reaction>
    <physiologicalReaction direction="left-to-right" evidence="1">
        <dbReference type="Rhea" id="RHEA:27647"/>
    </physiologicalReaction>
</comment>
<evidence type="ECO:0000313" key="12">
    <source>
        <dbReference type="Proteomes" id="UP000012179"/>
    </source>
</evidence>
<keyword evidence="3" id="KW-0808">Transferase</keyword>
<dbReference type="SUPFAM" id="SSF64438">
    <property type="entry name" value="CNF1/YfiH-like putative cysteine hydrolases"/>
    <property type="match status" value="1"/>
</dbReference>
<evidence type="ECO:0000256" key="6">
    <source>
        <dbReference type="ARBA" id="ARBA00022833"/>
    </source>
</evidence>
<dbReference type="NCBIfam" id="TIGR00726">
    <property type="entry name" value="peptidoglycan editing factor PgeF"/>
    <property type="match status" value="1"/>
</dbReference>
<evidence type="ECO:0000256" key="9">
    <source>
        <dbReference type="ARBA" id="ARBA00049893"/>
    </source>
</evidence>
<sequence>MNDWITPDWPAPGNVKALFTTRNGGISSGPYASLNLGDHVGDDPASVEQNRALLRQILPGEPRWLKQVHGTTPVGIDNYDCSAPCAGDAAFTRCPGNICAVLVADCLPVLLCNHGGTIAGVIHAGWRGMVDGVIERTLSEIRRADEIDTRVMAWLGPAIGPRHFEVGEEVRQAFIEYDKRSAIAFLPHHAHDGKWFADLFLLARQRLTEAGITEVYGGSECTFSNPERFFSYRRDGGTGRMAALIWLDR</sequence>
<keyword evidence="5" id="KW-0378">Hydrolase</keyword>
<evidence type="ECO:0000256" key="7">
    <source>
        <dbReference type="ARBA" id="ARBA00047989"/>
    </source>
</evidence>
<proteinExistence type="inferred from homology"/>
<dbReference type="InterPro" id="IPR011324">
    <property type="entry name" value="Cytotoxic_necrot_fac-like_cat"/>
</dbReference>
<evidence type="ECO:0000256" key="3">
    <source>
        <dbReference type="ARBA" id="ARBA00022679"/>
    </source>
</evidence>
<dbReference type="KEGG" id="nlc:EBAPG3_013150"/>
<evidence type="ECO:0000256" key="1">
    <source>
        <dbReference type="ARBA" id="ARBA00000553"/>
    </source>
</evidence>
<evidence type="ECO:0000256" key="10">
    <source>
        <dbReference type="RuleBase" id="RU361274"/>
    </source>
</evidence>
<organism evidence="11 12">
    <name type="scientific">Nitrosospira lacus</name>
    <dbReference type="NCBI Taxonomy" id="1288494"/>
    <lineage>
        <taxon>Bacteria</taxon>
        <taxon>Pseudomonadati</taxon>
        <taxon>Pseudomonadota</taxon>
        <taxon>Betaproteobacteria</taxon>
        <taxon>Nitrosomonadales</taxon>
        <taxon>Nitrosomonadaceae</taxon>
        <taxon>Nitrosospira</taxon>
    </lineage>
</organism>
<reference evidence="11 12" key="1">
    <citation type="journal article" date="2015" name="Int. J. Syst. Evol. Microbiol.">
        <title>Nitrosospira lacus sp. nov., a psychrotolerant, ammonia-oxidizing bacterium from sandy lake sediment.</title>
        <authorList>
            <person name="Urakawa H."/>
            <person name="Garcia J.C."/>
            <person name="Nielsen J.L."/>
            <person name="Le V.Q."/>
            <person name="Kozlowski J.A."/>
            <person name="Stein L.Y."/>
            <person name="Lim C.K."/>
            <person name="Pommerening-Roser A."/>
            <person name="Martens-Habbena W."/>
            <person name="Stahl D.A."/>
            <person name="Klotz M.G."/>
        </authorList>
    </citation>
    <scope>NUCLEOTIDE SEQUENCE [LARGE SCALE GENOMIC DNA]</scope>
    <source>
        <strain evidence="11 12">APG3</strain>
    </source>
</reference>
<comment type="catalytic activity">
    <reaction evidence="9">
        <text>S-methyl-5'-thioadenosine + phosphate = 5-(methylsulfanyl)-alpha-D-ribose 1-phosphate + adenine</text>
        <dbReference type="Rhea" id="RHEA:11852"/>
        <dbReference type="ChEBI" id="CHEBI:16708"/>
        <dbReference type="ChEBI" id="CHEBI:17509"/>
        <dbReference type="ChEBI" id="CHEBI:43474"/>
        <dbReference type="ChEBI" id="CHEBI:58533"/>
        <dbReference type="EC" id="2.4.2.28"/>
    </reaction>
    <physiologicalReaction direction="left-to-right" evidence="9">
        <dbReference type="Rhea" id="RHEA:11853"/>
    </physiologicalReaction>
</comment>
<dbReference type="AlphaFoldDB" id="A0A1W6SS44"/>
<dbReference type="InterPro" id="IPR003730">
    <property type="entry name" value="Cu_polyphenol_OxRdtase"/>
</dbReference>
<keyword evidence="6" id="KW-0862">Zinc</keyword>
<dbReference type="Proteomes" id="UP000012179">
    <property type="component" value="Chromosome"/>
</dbReference>
<protein>
    <recommendedName>
        <fullName evidence="10">Purine nucleoside phosphorylase</fullName>
    </recommendedName>
</protein>
<evidence type="ECO:0000256" key="8">
    <source>
        <dbReference type="ARBA" id="ARBA00048968"/>
    </source>
</evidence>
<evidence type="ECO:0000256" key="4">
    <source>
        <dbReference type="ARBA" id="ARBA00022723"/>
    </source>
</evidence>
<comment type="catalytic activity">
    <reaction evidence="8">
        <text>adenosine + phosphate = alpha-D-ribose 1-phosphate + adenine</text>
        <dbReference type="Rhea" id="RHEA:27642"/>
        <dbReference type="ChEBI" id="CHEBI:16335"/>
        <dbReference type="ChEBI" id="CHEBI:16708"/>
        <dbReference type="ChEBI" id="CHEBI:43474"/>
        <dbReference type="ChEBI" id="CHEBI:57720"/>
        <dbReference type="EC" id="2.4.2.1"/>
    </reaction>
    <physiologicalReaction direction="left-to-right" evidence="8">
        <dbReference type="Rhea" id="RHEA:27643"/>
    </physiologicalReaction>
</comment>
<evidence type="ECO:0000313" key="11">
    <source>
        <dbReference type="EMBL" id="ARO88640.1"/>
    </source>
</evidence>
<dbReference type="RefSeq" id="WP_040852824.1">
    <property type="nucleotide sequence ID" value="NZ_CP021106.3"/>
</dbReference>
<name>A0A1W6SS44_9PROT</name>
<dbReference type="CDD" id="cd16833">
    <property type="entry name" value="YfiH"/>
    <property type="match status" value="1"/>
</dbReference>
<dbReference type="GO" id="GO:0017061">
    <property type="term" value="F:S-methyl-5-thioadenosine phosphorylase activity"/>
    <property type="evidence" value="ECO:0007669"/>
    <property type="project" value="UniProtKB-EC"/>
</dbReference>
<keyword evidence="4" id="KW-0479">Metal-binding</keyword>
<gene>
    <name evidence="11" type="ORF">EBAPG3_013150</name>
</gene>
<dbReference type="InterPro" id="IPR038371">
    <property type="entry name" value="Cu_polyphenol_OxRdtase_sf"/>
</dbReference>
<evidence type="ECO:0000256" key="5">
    <source>
        <dbReference type="ARBA" id="ARBA00022801"/>
    </source>
</evidence>
<accession>A0A1W6SS44</accession>
<comment type="catalytic activity">
    <reaction evidence="7">
        <text>adenosine + H2O + H(+) = inosine + NH4(+)</text>
        <dbReference type="Rhea" id="RHEA:24408"/>
        <dbReference type="ChEBI" id="CHEBI:15377"/>
        <dbReference type="ChEBI" id="CHEBI:15378"/>
        <dbReference type="ChEBI" id="CHEBI:16335"/>
        <dbReference type="ChEBI" id="CHEBI:17596"/>
        <dbReference type="ChEBI" id="CHEBI:28938"/>
        <dbReference type="EC" id="3.5.4.4"/>
    </reaction>
    <physiologicalReaction direction="left-to-right" evidence="7">
        <dbReference type="Rhea" id="RHEA:24409"/>
    </physiologicalReaction>
</comment>
<dbReference type="Gene3D" id="3.60.140.10">
    <property type="entry name" value="CNF1/YfiH-like putative cysteine hydrolases"/>
    <property type="match status" value="1"/>
</dbReference>
<dbReference type="OrthoDB" id="4279at2"/>